<evidence type="ECO:0000313" key="2">
    <source>
        <dbReference type="EMBL" id="CAF3743350.1"/>
    </source>
</evidence>
<sequence length="462" mass="52819">MRFSTLPNIPTCFFINLLLKTSMDNSSHVSSSSGNSAKDKDKIFPSFTELRIYPSFSEIREKFNAPQNFKMYFPREVYEQIVQGSLSVEGLPVATQTAVTKANNLEGQTVFIHRSREAPIECLVIRPTDLLLKDVKSNRYIRASAYDLEYVTIPEEEGTEVTFALKQSGDAILCYLIQGITWSPRYNLKVDRTNDQHLFEAWADMTNSTKRDYKIKHTELFGGDVKLQNVNNYRYEAQSYSCCCECSALGGSNEEIKIESQGEIAGLYYYSIDQSFILASQSTFSLPFVEVNIKLEKYSKVELYFLERTQKGKFQRIYRIEGDKFLPAGTCTVREDGRVVGQAKLPDMGVKDKHDLECGSEVDVGYNREVNVLSKKRHSASFSIKLSIKNTKEKRSMKYEYSEIIQGKFVVTPKGENNRNDLLNITPNGFKIVNELQANGDTHVFEYEVHLDYKTNDDEDEK</sequence>
<comment type="caution">
    <text evidence="1">The sequence shown here is derived from an EMBL/GenBank/DDBJ whole genome shotgun (WGS) entry which is preliminary data.</text>
</comment>
<protein>
    <recommendedName>
        <fullName evidence="4">DUF4139 domain-containing protein</fullName>
    </recommendedName>
</protein>
<proteinExistence type="predicted"/>
<dbReference type="AlphaFoldDB" id="A0A814EJ98"/>
<dbReference type="PANTHER" id="PTHR38075:SF1">
    <property type="entry name" value="DUF4139 DOMAIN-CONTAINING PROTEIN"/>
    <property type="match status" value="1"/>
</dbReference>
<dbReference type="Proteomes" id="UP000663829">
    <property type="component" value="Unassembled WGS sequence"/>
</dbReference>
<dbReference type="EMBL" id="CAJNOQ010002637">
    <property type="protein sequence ID" value="CAF0970229.1"/>
    <property type="molecule type" value="Genomic_DNA"/>
</dbReference>
<evidence type="ECO:0000313" key="3">
    <source>
        <dbReference type="Proteomes" id="UP000663829"/>
    </source>
</evidence>
<reference evidence="1" key="1">
    <citation type="submission" date="2021-02" db="EMBL/GenBank/DDBJ databases">
        <authorList>
            <person name="Nowell W R."/>
        </authorList>
    </citation>
    <scope>NUCLEOTIDE SEQUENCE</scope>
</reference>
<dbReference type="PANTHER" id="PTHR38075">
    <property type="entry name" value="DUF4139 DOMAIN-CONTAINING PROTEIN"/>
    <property type="match status" value="1"/>
</dbReference>
<evidence type="ECO:0000313" key="1">
    <source>
        <dbReference type="EMBL" id="CAF0970229.1"/>
    </source>
</evidence>
<name>A0A814EJ98_9BILA</name>
<accession>A0A814EJ98</accession>
<evidence type="ECO:0008006" key="4">
    <source>
        <dbReference type="Google" id="ProtNLM"/>
    </source>
</evidence>
<gene>
    <name evidence="1" type="ORF">GPM918_LOCUS12195</name>
    <name evidence="2" type="ORF">SRO942_LOCUS12196</name>
</gene>
<dbReference type="Proteomes" id="UP000681722">
    <property type="component" value="Unassembled WGS sequence"/>
</dbReference>
<dbReference type="OrthoDB" id="10001881at2759"/>
<keyword evidence="3" id="KW-1185">Reference proteome</keyword>
<organism evidence="1 3">
    <name type="scientific">Didymodactylos carnosus</name>
    <dbReference type="NCBI Taxonomy" id="1234261"/>
    <lineage>
        <taxon>Eukaryota</taxon>
        <taxon>Metazoa</taxon>
        <taxon>Spiralia</taxon>
        <taxon>Gnathifera</taxon>
        <taxon>Rotifera</taxon>
        <taxon>Eurotatoria</taxon>
        <taxon>Bdelloidea</taxon>
        <taxon>Philodinida</taxon>
        <taxon>Philodinidae</taxon>
        <taxon>Didymodactylos</taxon>
    </lineage>
</organism>
<dbReference type="EMBL" id="CAJOBC010002637">
    <property type="protein sequence ID" value="CAF3743350.1"/>
    <property type="molecule type" value="Genomic_DNA"/>
</dbReference>